<evidence type="ECO:0000313" key="2">
    <source>
        <dbReference type="EMBL" id="GAX18078.1"/>
    </source>
</evidence>
<protein>
    <submittedName>
        <fullName evidence="2">Uncharacterized protein</fullName>
    </submittedName>
</protein>
<dbReference type="Proteomes" id="UP000198406">
    <property type="component" value="Unassembled WGS sequence"/>
</dbReference>
<accession>A0A1Z5JW85</accession>
<feature type="region of interest" description="Disordered" evidence="1">
    <location>
        <begin position="43"/>
        <end position="85"/>
    </location>
</feature>
<dbReference type="SUPFAM" id="SSF48452">
    <property type="entry name" value="TPR-like"/>
    <property type="match status" value="1"/>
</dbReference>
<dbReference type="EMBL" id="BDSP01000124">
    <property type="protein sequence ID" value="GAX18078.1"/>
    <property type="molecule type" value="Genomic_DNA"/>
</dbReference>
<reference evidence="2 3" key="1">
    <citation type="journal article" date="2015" name="Plant Cell">
        <title>Oil accumulation by the oleaginous diatom Fistulifera solaris as revealed by the genome and transcriptome.</title>
        <authorList>
            <person name="Tanaka T."/>
            <person name="Maeda Y."/>
            <person name="Veluchamy A."/>
            <person name="Tanaka M."/>
            <person name="Abida H."/>
            <person name="Marechal E."/>
            <person name="Bowler C."/>
            <person name="Muto M."/>
            <person name="Sunaga Y."/>
            <person name="Tanaka M."/>
            <person name="Yoshino T."/>
            <person name="Taniguchi T."/>
            <person name="Fukuda Y."/>
            <person name="Nemoto M."/>
            <person name="Matsumoto M."/>
            <person name="Wong P.S."/>
            <person name="Aburatani S."/>
            <person name="Fujibuchi W."/>
        </authorList>
    </citation>
    <scope>NUCLEOTIDE SEQUENCE [LARGE SCALE GENOMIC DNA]</scope>
    <source>
        <strain evidence="2 3">JPCC DA0580</strain>
    </source>
</reference>
<sequence>MTNNDRDLFSQVISTGSRDHEIEVSLGSFSSLPNDALEDVKEVKLGDSTDYRDQRQNGDQRHALSSSFESIEEETNNTQEPFLNPEGEAAADLDCMLAEAEGELMALLGGSVTKYGDASDHAANSNERESFEEKTNRANKLSGTAERSDSITQSNGNETVDASSILVSGDASEPGAFSDESAGAFVQQLTPNDQRSIPDTSEPGILITEGKLGHGLQLANGIKEKSLATGKEPCTVLDEEKVALCPIHTNDAALNNANTFMDCSDVEKSVSPTGSTMLFSDKSSSAIETEVTTSGVDDFDVSEGKPSSQQLHEMTSVQDIPSYESVDMLYKYTTSESDPLLHFASHAVGYDEEKKWDANSLSQSSVDPPNHYKEEDSMYNLNRKDSLEMTESDDSDHIFPRLDADCLTENTGRLLSGTDQKDRSNLRQQLTEEIAESTIDCDEIIRIGNDDLDTGCSTYEVAFGEGLYKQMENDARQATCDATRRSCEVGIDATPTENELLNSAVEASGHIDDQLRIAEEAPDLGPAAYDQIPGNADEGLDADQSENEVPDNTIVASEHCDDQLRTSNEALNTGSVCDATRCSFDDGLNATPKRDEVFDDDGEASELCDAQLRKADEAPDSDPVVCDETPGGGDVGLDAERLEEQKHDDIVKAPLHCYDILRAANEALDTRSACDESRCSFDDGIDAWPTINDVLEDVVEASDLCDVQLRMAKESLEFNRLAACDETPGSINEGLDASILEKEVHAEAPEYCDDNLQIANEALDFVQLCDEARSTLKAGLDARPTANEVLNDVVEASEQCDDLRIDRDESCICLAAQDATLGISEEGPHKVRSKHEKPADVVHAAKDFDQLPSVNEVRDIRPATCDEARRVLGDGLDATSKQNEMIDDVFEASEDCAEQLRIDKDESHTGLAAQCTTRGKREEESSVFRTNKLRDGDDAGAAKECDDQLRIANDDSLIGFELQELAPSSFEDRQGAHTTDGKDKTPKFIAEKNGVCEEPFQTAKESSNADTATCYTELDSFGIEQNVSQIENDEPGFIAEAFCCCINTSHGGNEDSDVDVLAYVAERENGFFDKESSGYHIDGDIGAASCDAEQVNREDGLNAQDFAMGRIKVRGADSTLLRASSCEIVVANRRCDGENWFSPCVSESLDASEVLIDKPVDAYEDDMDKQYAAVNEIDVTELTNVSVIYNSDKAETSVTSIIGTKASRSEDEVDRSQKICIGRITSSETDSLKTDGDKLRGPDRDSHAAILETNRSTGRDATPVEHLDYITRPPLFPHDRVDLHEDPDKLLSLLSSKLKSQKPAQTGENQVVMANNADKLFDPNLSVFAGIERDTYGTLEISPPGSPISPSFFTEDDAFSSDESCSVPSLTALCSVVHPEISHWDMVPSGYTVNKNHPDLILTGDSVDGSESFVPDLRHNNADWTGTCALDLSFNEDKKTSASAPSGQTTSATGTHDTVSILSAFELAPSQQRTMVPTTSSSCPSSPHLYKDRSSRPFLLLSTSAEEKGFPDTNNRVRQTSELRRTLSLPNLQSLNSKPCASHCSSTSGSRDEERLQLNNDSLISGDKEEKSDSHFVQTLDSTSKSPRRMHEELIRSIENLVSLHGCRDKSIRYMLSLHWKQLKAVWLHNEFCRPSFMNRQSTMHATISKSDENSYFNSVVTSHCMTVNSKIHDIQLFASQKCGSLSDSPACVNDLLRLCSFLSMDQTPESLLKQKILLEKGRETQALLATASSRISTFTEFVRYICGHLRNTDDATLDEVDSGIRYLVDVKTAHAIQSKAALKYDGDIMQVKDVLRAKIIFPNEGALICGLARLSQINDARGQSSTSEDHQTKFRVVRIKNLFYESSPTGGMVRSSLPTGYRHILVNVEMNDDFIAEIQFNLSALYDVLGDEGPVLHKDLCILHATLSSTSYKLTSFDMSTLIACATSITQPCEVSKIPDAGDTLKGENSASTETEKIGTDQLLVADGTEARRGNSKSENDMDLGGIVSDTSKDDLLEKLREDTLTLSGEEFPLALLECAVACASWKVEAPASSLCLCLVVLYCVRRFPTNENLRLGDIFDGSVGFLGLARSYLVKSLSVCLNVRSEEQEMDDEIIVGKRAPALLNLLALTYAEEGRWNDAASVLGTLILMCEERYTKVNPILITAMLDLAAMSRRAGNHSHAAQLLTQVTERVSSLLVRTEASYMEYLRNTSRDTTSDAPIFYLDDGRDSFEILRQFVTIVQQGQVDLQRFRDPWICSFYHRILGDSFAVLANCEQATWVHLPTNSTEQSHTETVRYYWSRSLSHFEKAFEGFSAVAGLENRDVSGTVFGMVRCLRELGETDKAFELLSMMVASLENVAPAALAPIELDLNPSSSPGYVTHALLTTKQCQNVDRPRVDHHIMRALCLWWMSILSVDKNKGQYGRDRAFRFLHTSSLSLQLALTEMHPGDEDTHKVCVDFLATIEKEARNISQQR</sequence>
<comment type="caution">
    <text evidence="2">The sequence shown here is derived from an EMBL/GenBank/DDBJ whole genome shotgun (WGS) entry which is preliminary data.</text>
</comment>
<evidence type="ECO:0000313" key="3">
    <source>
        <dbReference type="Proteomes" id="UP000198406"/>
    </source>
</evidence>
<feature type="compositionally biased region" description="Basic and acidic residues" evidence="1">
    <location>
        <begin position="126"/>
        <end position="136"/>
    </location>
</feature>
<evidence type="ECO:0000256" key="1">
    <source>
        <dbReference type="SAM" id="MobiDB-lite"/>
    </source>
</evidence>
<feature type="compositionally biased region" description="Polar residues" evidence="1">
    <location>
        <begin position="150"/>
        <end position="159"/>
    </location>
</feature>
<dbReference type="InParanoid" id="A0A1Z5JW85"/>
<dbReference type="InterPro" id="IPR011990">
    <property type="entry name" value="TPR-like_helical_dom_sf"/>
</dbReference>
<gene>
    <name evidence="2" type="ORF">FisN_25Hh053</name>
</gene>
<feature type="compositionally biased region" description="Polar residues" evidence="1">
    <location>
        <begin position="1575"/>
        <end position="1585"/>
    </location>
</feature>
<organism evidence="2 3">
    <name type="scientific">Fistulifera solaris</name>
    <name type="common">Oleaginous diatom</name>
    <dbReference type="NCBI Taxonomy" id="1519565"/>
    <lineage>
        <taxon>Eukaryota</taxon>
        <taxon>Sar</taxon>
        <taxon>Stramenopiles</taxon>
        <taxon>Ochrophyta</taxon>
        <taxon>Bacillariophyta</taxon>
        <taxon>Bacillariophyceae</taxon>
        <taxon>Bacillariophycidae</taxon>
        <taxon>Naviculales</taxon>
        <taxon>Naviculaceae</taxon>
        <taxon>Fistulifera</taxon>
    </lineage>
</organism>
<keyword evidence="3" id="KW-1185">Reference proteome</keyword>
<feature type="region of interest" description="Disordered" evidence="1">
    <location>
        <begin position="1533"/>
        <end position="1585"/>
    </location>
</feature>
<feature type="compositionally biased region" description="Low complexity" evidence="1">
    <location>
        <begin position="1477"/>
        <end position="1487"/>
    </location>
</feature>
<feature type="compositionally biased region" description="Polar residues" evidence="1">
    <location>
        <begin position="1533"/>
        <end position="1549"/>
    </location>
</feature>
<proteinExistence type="predicted"/>
<feature type="region of interest" description="Disordered" evidence="1">
    <location>
        <begin position="118"/>
        <end position="159"/>
    </location>
</feature>
<feature type="compositionally biased region" description="Basic and acidic residues" evidence="1">
    <location>
        <begin position="43"/>
        <end position="62"/>
    </location>
</feature>
<name>A0A1Z5JW85_FISSO</name>
<dbReference type="OrthoDB" id="49144at2759"/>
<dbReference type="Gene3D" id="1.25.40.10">
    <property type="entry name" value="Tetratricopeptide repeat domain"/>
    <property type="match status" value="1"/>
</dbReference>
<feature type="region of interest" description="Disordered" evidence="1">
    <location>
        <begin position="1470"/>
        <end position="1491"/>
    </location>
</feature>